<dbReference type="InterPro" id="IPR003594">
    <property type="entry name" value="HATPase_dom"/>
</dbReference>
<organism evidence="7 8">
    <name type="scientific">Eiseniibacteriota bacterium</name>
    <dbReference type="NCBI Taxonomy" id="2212470"/>
    <lineage>
        <taxon>Bacteria</taxon>
        <taxon>Candidatus Eiseniibacteriota</taxon>
    </lineage>
</organism>
<dbReference type="SMART" id="SM00387">
    <property type="entry name" value="HATPase_c"/>
    <property type="match status" value="1"/>
</dbReference>
<dbReference type="PANTHER" id="PTHR43711">
    <property type="entry name" value="TWO-COMPONENT HISTIDINE KINASE"/>
    <property type="match status" value="1"/>
</dbReference>
<name>A0ABV6YJZ5_UNCEI</name>
<dbReference type="InterPro" id="IPR005467">
    <property type="entry name" value="His_kinase_dom"/>
</dbReference>
<evidence type="ECO:0000259" key="6">
    <source>
        <dbReference type="PROSITE" id="PS50109"/>
    </source>
</evidence>
<evidence type="ECO:0000313" key="7">
    <source>
        <dbReference type="EMBL" id="MFC1572658.1"/>
    </source>
</evidence>
<evidence type="ECO:0000256" key="4">
    <source>
        <dbReference type="ARBA" id="ARBA00022777"/>
    </source>
</evidence>
<accession>A0ABV6YJZ5</accession>
<reference evidence="7 8" key="1">
    <citation type="submission" date="2024-09" db="EMBL/GenBank/DDBJ databases">
        <authorList>
            <person name="D'Angelo T."/>
        </authorList>
    </citation>
    <scope>NUCLEOTIDE SEQUENCE [LARGE SCALE GENOMIC DNA]</scope>
    <source>
        <strain evidence="7">SAG AM-320-E07</strain>
    </source>
</reference>
<evidence type="ECO:0000256" key="1">
    <source>
        <dbReference type="ARBA" id="ARBA00000085"/>
    </source>
</evidence>
<evidence type="ECO:0000313" key="8">
    <source>
        <dbReference type="Proteomes" id="UP001593833"/>
    </source>
</evidence>
<evidence type="ECO:0000256" key="5">
    <source>
        <dbReference type="ARBA" id="ARBA00023012"/>
    </source>
</evidence>
<dbReference type="InterPro" id="IPR036890">
    <property type="entry name" value="HATPase_C_sf"/>
</dbReference>
<dbReference type="EMBL" id="JBHPKH010000027">
    <property type="protein sequence ID" value="MFC1572658.1"/>
    <property type="molecule type" value="Genomic_DNA"/>
</dbReference>
<gene>
    <name evidence="7" type="ORF">ACFL6M_03565</name>
</gene>
<dbReference type="GO" id="GO:0016301">
    <property type="term" value="F:kinase activity"/>
    <property type="evidence" value="ECO:0007669"/>
    <property type="project" value="UniProtKB-KW"/>
</dbReference>
<protein>
    <recommendedName>
        <fullName evidence="2">histidine kinase</fullName>
        <ecNumber evidence="2">2.7.13.3</ecNumber>
    </recommendedName>
</protein>
<feature type="domain" description="Histidine kinase" evidence="6">
    <location>
        <begin position="1"/>
        <end position="209"/>
    </location>
</feature>
<feature type="non-terminal residue" evidence="7">
    <location>
        <position position="1"/>
    </location>
</feature>
<comment type="caution">
    <text evidence="7">The sequence shown here is derived from an EMBL/GenBank/DDBJ whole genome shotgun (WGS) entry which is preliminary data.</text>
</comment>
<proteinExistence type="predicted"/>
<dbReference type="EC" id="2.7.13.3" evidence="2"/>
<dbReference type="PROSITE" id="PS50109">
    <property type="entry name" value="HIS_KIN"/>
    <property type="match status" value="1"/>
</dbReference>
<dbReference type="Proteomes" id="UP001593833">
    <property type="component" value="Unassembled WGS sequence"/>
</dbReference>
<evidence type="ECO:0000256" key="2">
    <source>
        <dbReference type="ARBA" id="ARBA00012438"/>
    </source>
</evidence>
<dbReference type="Gene3D" id="3.30.565.10">
    <property type="entry name" value="Histidine kinase-like ATPase, C-terminal domain"/>
    <property type="match status" value="1"/>
</dbReference>
<dbReference type="SUPFAM" id="SSF55874">
    <property type="entry name" value="ATPase domain of HSP90 chaperone/DNA topoisomerase II/histidine kinase"/>
    <property type="match status" value="1"/>
</dbReference>
<dbReference type="PANTHER" id="PTHR43711:SF1">
    <property type="entry name" value="HISTIDINE KINASE 1"/>
    <property type="match status" value="1"/>
</dbReference>
<sequence>ISWSADNLLDGVPGELEESQAEYIRSIKSSAGHLTRMVSILLEISHLERGENKLELEQVDLAGVLERAIGVMDSLANEKKVRLTLHPSGEIAPVRANADKLMEVAINLFDNAIKYTPSRSEVNIEVGMMEAGRPGFSVRDRGPGLGSIDADTLFGRFKQGAPSPHSRKHGFGLGLHIVKSYMELMQGEVRACDHHESGAVFTCLLSMHDPGGDVTGLETEEDR</sequence>
<comment type="catalytic activity">
    <reaction evidence="1">
        <text>ATP + protein L-histidine = ADP + protein N-phospho-L-histidine.</text>
        <dbReference type="EC" id="2.7.13.3"/>
    </reaction>
</comment>
<keyword evidence="5" id="KW-0902">Two-component regulatory system</keyword>
<evidence type="ECO:0000256" key="3">
    <source>
        <dbReference type="ARBA" id="ARBA00022679"/>
    </source>
</evidence>
<keyword evidence="3" id="KW-0808">Transferase</keyword>
<dbReference type="InterPro" id="IPR050736">
    <property type="entry name" value="Sensor_HK_Regulatory"/>
</dbReference>
<dbReference type="Pfam" id="PF02518">
    <property type="entry name" value="HATPase_c"/>
    <property type="match status" value="1"/>
</dbReference>
<keyword evidence="8" id="KW-1185">Reference proteome</keyword>
<keyword evidence="4 7" id="KW-0418">Kinase</keyword>